<dbReference type="EMBL" id="LAZR01001769">
    <property type="protein sequence ID" value="KKN39355.1"/>
    <property type="molecule type" value="Genomic_DNA"/>
</dbReference>
<proteinExistence type="predicted"/>
<feature type="transmembrane region" description="Helical" evidence="1">
    <location>
        <begin position="6"/>
        <end position="25"/>
    </location>
</feature>
<organism evidence="2">
    <name type="scientific">marine sediment metagenome</name>
    <dbReference type="NCBI Taxonomy" id="412755"/>
    <lineage>
        <taxon>unclassified sequences</taxon>
        <taxon>metagenomes</taxon>
        <taxon>ecological metagenomes</taxon>
    </lineage>
</organism>
<protein>
    <submittedName>
        <fullName evidence="2">Uncharacterized protein</fullName>
    </submittedName>
</protein>
<comment type="caution">
    <text evidence="2">The sequence shown here is derived from an EMBL/GenBank/DDBJ whole genome shotgun (WGS) entry which is preliminary data.</text>
</comment>
<keyword evidence="1" id="KW-0812">Transmembrane</keyword>
<name>A0A0F9Q5V4_9ZZZZ</name>
<keyword evidence="1" id="KW-0472">Membrane</keyword>
<evidence type="ECO:0000256" key="1">
    <source>
        <dbReference type="SAM" id="Phobius"/>
    </source>
</evidence>
<feature type="transmembrane region" description="Helical" evidence="1">
    <location>
        <begin position="104"/>
        <end position="124"/>
    </location>
</feature>
<feature type="transmembrane region" description="Helical" evidence="1">
    <location>
        <begin position="144"/>
        <end position="167"/>
    </location>
</feature>
<evidence type="ECO:0000313" key="2">
    <source>
        <dbReference type="EMBL" id="KKN39355.1"/>
    </source>
</evidence>
<accession>A0A0F9Q5V4</accession>
<reference evidence="2" key="1">
    <citation type="journal article" date="2015" name="Nature">
        <title>Complex archaea that bridge the gap between prokaryotes and eukaryotes.</title>
        <authorList>
            <person name="Spang A."/>
            <person name="Saw J.H."/>
            <person name="Jorgensen S.L."/>
            <person name="Zaremba-Niedzwiedzka K."/>
            <person name="Martijn J."/>
            <person name="Lind A.E."/>
            <person name="van Eijk R."/>
            <person name="Schleper C."/>
            <person name="Guy L."/>
            <person name="Ettema T.J."/>
        </authorList>
    </citation>
    <scope>NUCLEOTIDE SEQUENCE</scope>
</reference>
<feature type="transmembrane region" description="Helical" evidence="1">
    <location>
        <begin position="75"/>
        <end position="92"/>
    </location>
</feature>
<dbReference type="AlphaFoldDB" id="A0A0F9Q5V4"/>
<feature type="transmembrane region" description="Helical" evidence="1">
    <location>
        <begin position="46"/>
        <end position="69"/>
    </location>
</feature>
<gene>
    <name evidence="2" type="ORF">LCGC14_0744240</name>
</gene>
<sequence length="172" mass="18793">MVFVKSFLLSLVAYVGINFLFLIIYNLINNTLDTLFSVLQAAPLMILYYLFGPITILPSSSIALIVNFTPFELSLLIRGIGFLIAPLIAAIISGRFGESKAEAFGGWLLTAAISAGMIILAFFLSPTVETILSIVYSTSSQITILIGVLISFFINFVGFGFFALLVCKTEYY</sequence>
<keyword evidence="1" id="KW-1133">Transmembrane helix</keyword>